<proteinExistence type="predicted"/>
<dbReference type="Proteomes" id="UP000465812">
    <property type="component" value="Chromosome"/>
</dbReference>
<accession>A0A1X0FHI1</accession>
<feature type="transmembrane region" description="Helical" evidence="1">
    <location>
        <begin position="69"/>
        <end position="91"/>
    </location>
</feature>
<evidence type="ECO:0000313" key="4">
    <source>
        <dbReference type="Proteomes" id="UP000192760"/>
    </source>
</evidence>
<dbReference type="EMBL" id="AP022590">
    <property type="protein sequence ID" value="BBY41261.1"/>
    <property type="molecule type" value="Genomic_DNA"/>
</dbReference>
<dbReference type="STRING" id="560555.BST30_21845"/>
<feature type="transmembrane region" description="Helical" evidence="1">
    <location>
        <begin position="45"/>
        <end position="63"/>
    </location>
</feature>
<evidence type="ECO:0000313" key="2">
    <source>
        <dbReference type="EMBL" id="BBY41261.1"/>
    </source>
</evidence>
<gene>
    <name evidence="3" type="ORF">BST30_21845</name>
    <name evidence="2" type="ORF">MMAN_53950</name>
</gene>
<evidence type="ECO:0000256" key="1">
    <source>
        <dbReference type="SAM" id="Phobius"/>
    </source>
</evidence>
<sequence length="162" mass="18160">MSRLFDGAHPWGSYEATVSRYGVRRYSLIIYPPGASTTDRWLARLWRGWPITGAALLLLGVVMSDSAVASPGTVLTAAASAYLGISMLLFFRAGSLRARSLSIILMPNTADVQELRRYTEWRTLVDMLIKADRMLTIRAISPVEHEAIWWDAYERLEAIQLA</sequence>
<keyword evidence="1" id="KW-0472">Membrane</keyword>
<protein>
    <submittedName>
        <fullName evidence="3">Uncharacterized protein</fullName>
    </submittedName>
</protein>
<name>A0A1X0FHI1_MYCNT</name>
<dbReference type="RefSeq" id="WP_083098007.1">
    <property type="nucleotide sequence ID" value="NZ_AP022590.1"/>
</dbReference>
<evidence type="ECO:0000313" key="5">
    <source>
        <dbReference type="Proteomes" id="UP000465812"/>
    </source>
</evidence>
<keyword evidence="1" id="KW-0812">Transmembrane</keyword>
<evidence type="ECO:0000313" key="3">
    <source>
        <dbReference type="EMBL" id="ORB01203.1"/>
    </source>
</evidence>
<dbReference type="AlphaFoldDB" id="A0A1X0FHI1"/>
<dbReference type="InterPro" id="IPR046719">
    <property type="entry name" value="DUF6611"/>
</dbReference>
<reference evidence="2 5" key="2">
    <citation type="journal article" date="2019" name="Emerg. Microbes Infect.">
        <title>Comprehensive subspecies identification of 175 nontuberculous mycobacteria species based on 7547 genomic profiles.</title>
        <authorList>
            <person name="Matsumoto Y."/>
            <person name="Kinjo T."/>
            <person name="Motooka D."/>
            <person name="Nabeya D."/>
            <person name="Jung N."/>
            <person name="Uechi K."/>
            <person name="Horii T."/>
            <person name="Iida T."/>
            <person name="Fujita J."/>
            <person name="Nakamura S."/>
        </authorList>
    </citation>
    <scope>NUCLEOTIDE SEQUENCE [LARGE SCALE GENOMIC DNA]</scope>
    <source>
        <strain evidence="2 5">JCM 18113</strain>
    </source>
</reference>
<reference evidence="2" key="3">
    <citation type="submission" date="2020-02" db="EMBL/GenBank/DDBJ databases">
        <authorList>
            <person name="Matsumoto Y."/>
            <person name="Motooka D."/>
            <person name="Nakamura S."/>
        </authorList>
    </citation>
    <scope>NUCLEOTIDE SEQUENCE</scope>
    <source>
        <strain evidence="2">JCM 18113</strain>
    </source>
</reference>
<keyword evidence="5" id="KW-1185">Reference proteome</keyword>
<organism evidence="3 4">
    <name type="scientific">Mycobacterium mantenii</name>
    <dbReference type="NCBI Taxonomy" id="560555"/>
    <lineage>
        <taxon>Bacteria</taxon>
        <taxon>Bacillati</taxon>
        <taxon>Actinomycetota</taxon>
        <taxon>Actinomycetes</taxon>
        <taxon>Mycobacteriales</taxon>
        <taxon>Mycobacteriaceae</taxon>
        <taxon>Mycobacterium</taxon>
        <taxon>Mycobacterium avium complex (MAC)</taxon>
    </lineage>
</organism>
<dbReference type="Pfam" id="PF20315">
    <property type="entry name" value="DUF6611"/>
    <property type="match status" value="1"/>
</dbReference>
<dbReference type="EMBL" id="MVHW01000031">
    <property type="protein sequence ID" value="ORB01203.1"/>
    <property type="molecule type" value="Genomic_DNA"/>
</dbReference>
<keyword evidence="1" id="KW-1133">Transmembrane helix</keyword>
<dbReference type="Proteomes" id="UP000192760">
    <property type="component" value="Unassembled WGS sequence"/>
</dbReference>
<reference evidence="3 4" key="1">
    <citation type="submission" date="2017-02" db="EMBL/GenBank/DDBJ databases">
        <title>The new phylogeny of genus Mycobacterium.</title>
        <authorList>
            <person name="Tortoli E."/>
            <person name="Trovato A."/>
            <person name="Cirillo D.M."/>
        </authorList>
    </citation>
    <scope>NUCLEOTIDE SEQUENCE [LARGE SCALE GENOMIC DNA]</scope>
    <source>
        <strain evidence="3 4">DSM 45255</strain>
    </source>
</reference>